<gene>
    <name evidence="1" type="ORF">IC795_11685</name>
</gene>
<organism evidence="1 2">
    <name type="scientific">Acinetobacter seifertii</name>
    <dbReference type="NCBI Taxonomy" id="1530123"/>
    <lineage>
        <taxon>Bacteria</taxon>
        <taxon>Pseudomonadati</taxon>
        <taxon>Pseudomonadota</taxon>
        <taxon>Gammaproteobacteria</taxon>
        <taxon>Moraxellales</taxon>
        <taxon>Moraxellaceae</taxon>
        <taxon>Acinetobacter</taxon>
        <taxon>Acinetobacter calcoaceticus/baumannii complex</taxon>
    </lineage>
</organism>
<evidence type="ECO:0000313" key="2">
    <source>
        <dbReference type="Proteomes" id="UP000516745"/>
    </source>
</evidence>
<dbReference type="EMBL" id="CP061565">
    <property type="protein sequence ID" value="QNX07815.1"/>
    <property type="molecule type" value="Genomic_DNA"/>
</dbReference>
<reference evidence="1 2" key="2">
    <citation type="submission" date="2020-09" db="EMBL/GenBank/DDBJ databases">
        <authorList>
            <person name="Chen F.-J."/>
            <person name="Lee Y.-T."/>
        </authorList>
    </citation>
    <scope>NUCLEOTIDE SEQUENCE [LARGE SCALE GENOMIC DNA]</scope>
    <source>
        <strain evidence="1 2">AS72</strain>
    </source>
</reference>
<dbReference type="Proteomes" id="UP000516745">
    <property type="component" value="Chromosome"/>
</dbReference>
<dbReference type="AlphaFoldDB" id="A0A7H2T7U8"/>
<name>A0A7H2T7U8_9GAMM</name>
<accession>A0A7H2T7U8</accession>
<sequence length="79" mass="9243">MLSSLKYIFAALIIALSAPTFAKDHGYRESHHGYGHAYHGMHHGKAYAYHGNHHGKGYYHNKAHRERGFERHHDRRGHW</sequence>
<protein>
    <submittedName>
        <fullName evidence="1">Uncharacterized protein</fullName>
    </submittedName>
</protein>
<proteinExistence type="predicted"/>
<reference evidence="2" key="1">
    <citation type="submission" date="2020-09" db="EMBL/GenBank/DDBJ databases">
        <title>Clinical and molecular characterization of Acinetobacter seifertii in Taiwan.</title>
        <authorList>
            <person name="Li L.-H."/>
            <person name="Yang Y.-S."/>
            <person name="Sun J.-R."/>
            <person name="Huang T.-W."/>
            <person name="Huang W.-C."/>
            <person name="Wang Y.-C."/>
            <person name="Kuo T.-H."/>
            <person name="Kuo S.-C."/>
            <person name="Chen T.-L."/>
        </authorList>
    </citation>
    <scope>NUCLEOTIDE SEQUENCE [LARGE SCALE GENOMIC DNA]</scope>
    <source>
        <strain evidence="2">AS72</strain>
    </source>
</reference>
<evidence type="ECO:0000313" key="1">
    <source>
        <dbReference type="EMBL" id="QNX07815.1"/>
    </source>
</evidence>